<dbReference type="OrthoDB" id="2624238at2"/>
<organism evidence="1 2">
    <name type="scientific">Paenibacillus lutimineralis</name>
    <dbReference type="NCBI Taxonomy" id="2707005"/>
    <lineage>
        <taxon>Bacteria</taxon>
        <taxon>Bacillati</taxon>
        <taxon>Bacillota</taxon>
        <taxon>Bacilli</taxon>
        <taxon>Bacillales</taxon>
        <taxon>Paenibacillaceae</taxon>
        <taxon>Paenibacillus</taxon>
    </lineage>
</organism>
<dbReference type="AlphaFoldDB" id="A0A3Q9I9Y6"/>
<name>A0A3Q9I9Y6_9BACL</name>
<keyword evidence="2" id="KW-1185">Reference proteome</keyword>
<dbReference type="RefSeq" id="WP_126995426.1">
    <property type="nucleotide sequence ID" value="NZ_CP034346.1"/>
</dbReference>
<evidence type="ECO:0000313" key="2">
    <source>
        <dbReference type="Proteomes" id="UP000270678"/>
    </source>
</evidence>
<dbReference type="KEGG" id="plut:EI981_03310"/>
<evidence type="ECO:0000313" key="1">
    <source>
        <dbReference type="EMBL" id="AZS13598.1"/>
    </source>
</evidence>
<dbReference type="Proteomes" id="UP000270678">
    <property type="component" value="Chromosome"/>
</dbReference>
<protein>
    <submittedName>
        <fullName evidence="1">Uncharacterized protein</fullName>
    </submittedName>
</protein>
<gene>
    <name evidence="1" type="ORF">EI981_03310</name>
</gene>
<reference evidence="2" key="1">
    <citation type="submission" date="2018-12" db="EMBL/GenBank/DDBJ databases">
        <title>Complete genome sequence of Paenibacillus sp. MBLB1234.</title>
        <authorList>
            <person name="Nam Y.-D."/>
            <person name="Kang J."/>
            <person name="Chung W.-H."/>
            <person name="Park Y.S."/>
        </authorList>
    </citation>
    <scope>NUCLEOTIDE SEQUENCE [LARGE SCALE GENOMIC DNA]</scope>
    <source>
        <strain evidence="2">MBLB1234</strain>
    </source>
</reference>
<dbReference type="EMBL" id="CP034346">
    <property type="protein sequence ID" value="AZS13598.1"/>
    <property type="molecule type" value="Genomic_DNA"/>
</dbReference>
<sequence length="149" mass="17105">METKLVQDACLLLQGEISPESGIRLELRQEDILPMVRVLDQYELTPVRKQRHLSIYIAIKFALQSHAASDGCTGEMLTRKVLNGDYLYSLYVQLCLKWEEFDLLSHLAPIVKRIQIKHVEGNPKDALLIEGWEWFLQLEGNCARAIQAI</sequence>
<accession>A0A3Q9I9Y6</accession>
<proteinExistence type="predicted"/>